<dbReference type="Proteomes" id="UP001431935">
    <property type="component" value="Chromosome"/>
</dbReference>
<name>A0ABZ2AG90_9BACT</name>
<evidence type="ECO:0000313" key="2">
    <source>
        <dbReference type="Proteomes" id="UP001431935"/>
    </source>
</evidence>
<protein>
    <submittedName>
        <fullName evidence="1">Uncharacterized protein</fullName>
    </submittedName>
</protein>
<dbReference type="RefSeq" id="WP_330463187.1">
    <property type="nucleotide sequence ID" value="NZ_CP143578.1"/>
</dbReference>
<dbReference type="EMBL" id="CP143578">
    <property type="protein sequence ID" value="WVN21154.1"/>
    <property type="molecule type" value="Genomic_DNA"/>
</dbReference>
<gene>
    <name evidence="1" type="ORF">V2E26_01930</name>
</gene>
<sequence length="166" mass="18938">MNIIDNLANLFEMTNEEVEAKLNLKQNYEAKDIAKALGVYSLFTTKEEHGKYVAEKLANKEKQISDNAKVIEELNNKVVNSEKWTNNLKTLINNEWKKLGIKRSIEKENIDFNNLDFNNLSKSLMDYADSEGLAYSKPNYNSFVQNNENIIENEIDAISVGGAVKK</sequence>
<evidence type="ECO:0000313" key="1">
    <source>
        <dbReference type="EMBL" id="WVN21154.1"/>
    </source>
</evidence>
<keyword evidence="2" id="KW-1185">Reference proteome</keyword>
<accession>A0ABZ2AG90</accession>
<proteinExistence type="predicted"/>
<reference evidence="1" key="1">
    <citation type="submission" date="2024-01" db="EMBL/GenBank/DDBJ databases">
        <title>Complete genome sequence of Mycoplasma gateae strain 3700.</title>
        <authorList>
            <person name="Spergser J."/>
        </authorList>
    </citation>
    <scope>NUCLEOTIDE SEQUENCE [LARGE SCALE GENOMIC DNA]</scope>
    <source>
        <strain evidence="1">3700</strain>
    </source>
</reference>
<organism evidence="1 2">
    <name type="scientific">Metamycoplasma gateae</name>
    <dbReference type="NCBI Taxonomy" id="35769"/>
    <lineage>
        <taxon>Bacteria</taxon>
        <taxon>Bacillati</taxon>
        <taxon>Mycoplasmatota</taxon>
        <taxon>Mycoplasmoidales</taxon>
        <taxon>Metamycoplasmataceae</taxon>
        <taxon>Metamycoplasma</taxon>
    </lineage>
</organism>